<evidence type="ECO:0000313" key="7">
    <source>
        <dbReference type="EMBL" id="VFQ77961.1"/>
    </source>
</evidence>
<evidence type="ECO:0000256" key="1">
    <source>
        <dbReference type="ARBA" id="ARBA00004167"/>
    </source>
</evidence>
<dbReference type="GO" id="GO:0098542">
    <property type="term" value="P:defense response to other organism"/>
    <property type="evidence" value="ECO:0007669"/>
    <property type="project" value="InterPro"/>
</dbReference>
<feature type="transmembrane region" description="Helical" evidence="5">
    <location>
        <begin position="39"/>
        <end position="60"/>
    </location>
</feature>
<feature type="domain" description="Late embryogenesis abundant protein LEA-2 subgroup" evidence="6">
    <location>
        <begin position="100"/>
        <end position="176"/>
    </location>
</feature>
<dbReference type="GO" id="GO:0016020">
    <property type="term" value="C:membrane"/>
    <property type="evidence" value="ECO:0007669"/>
    <property type="project" value="UniProtKB-SubCell"/>
</dbReference>
<dbReference type="AlphaFoldDB" id="A0A484LNM7"/>
<organism evidence="7 8">
    <name type="scientific">Cuscuta campestris</name>
    <dbReference type="NCBI Taxonomy" id="132261"/>
    <lineage>
        <taxon>Eukaryota</taxon>
        <taxon>Viridiplantae</taxon>
        <taxon>Streptophyta</taxon>
        <taxon>Embryophyta</taxon>
        <taxon>Tracheophyta</taxon>
        <taxon>Spermatophyta</taxon>
        <taxon>Magnoliopsida</taxon>
        <taxon>eudicotyledons</taxon>
        <taxon>Gunneridae</taxon>
        <taxon>Pentapetalae</taxon>
        <taxon>asterids</taxon>
        <taxon>lamiids</taxon>
        <taxon>Solanales</taxon>
        <taxon>Convolvulaceae</taxon>
        <taxon>Cuscuteae</taxon>
        <taxon>Cuscuta</taxon>
        <taxon>Cuscuta subgen. Grammica</taxon>
        <taxon>Cuscuta sect. Cleistogrammica</taxon>
    </lineage>
</organism>
<accession>A0A484LNM7</accession>
<evidence type="ECO:0000256" key="4">
    <source>
        <dbReference type="ARBA" id="ARBA00023136"/>
    </source>
</evidence>
<evidence type="ECO:0000256" key="2">
    <source>
        <dbReference type="ARBA" id="ARBA00022692"/>
    </source>
</evidence>
<name>A0A484LNM7_9ASTE</name>
<keyword evidence="8" id="KW-1185">Reference proteome</keyword>
<dbReference type="OrthoDB" id="1414122at2759"/>
<evidence type="ECO:0000256" key="5">
    <source>
        <dbReference type="SAM" id="Phobius"/>
    </source>
</evidence>
<dbReference type="Gene3D" id="2.60.40.1820">
    <property type="match status" value="1"/>
</dbReference>
<dbReference type="PANTHER" id="PTHR31234:SF2">
    <property type="entry name" value="OS05G0199100 PROTEIN"/>
    <property type="match status" value="1"/>
</dbReference>
<reference evidence="7 8" key="1">
    <citation type="submission" date="2018-04" db="EMBL/GenBank/DDBJ databases">
        <authorList>
            <person name="Vogel A."/>
        </authorList>
    </citation>
    <scope>NUCLEOTIDE SEQUENCE [LARGE SCALE GENOMIC DNA]</scope>
</reference>
<keyword evidence="3 5" id="KW-1133">Transmembrane helix</keyword>
<dbReference type="EMBL" id="OOIL02001755">
    <property type="protein sequence ID" value="VFQ77961.1"/>
    <property type="molecule type" value="Genomic_DNA"/>
</dbReference>
<dbReference type="SUPFAM" id="SSF117070">
    <property type="entry name" value="LEA14-like"/>
    <property type="match status" value="1"/>
</dbReference>
<sequence>MEKRVRPGKVNAISEKTTELRGKTSHGGGVSKRRCGWKCCLIILVGIIVIFLAIVGLLIWHAQPSQPVVTLASTRLEHIKLKVKVFPRPSVKLEITMGVTLRVNNTSNVDITYQAVTVQLSYEGKELVDSTSTNGEIKPMDSSPVDLTLDLSADKIASTVPSLIEAAVKNQPVTFDALISFDGDGGLPPLAFITFPHPHFKLMVVRRAVYESVALYDSVVDEDVVTMRWATDKNVTAVTDGKAMSDRW</sequence>
<gene>
    <name evidence="7" type="ORF">CCAM_LOCUS19737</name>
</gene>
<proteinExistence type="predicted"/>
<comment type="subcellular location">
    <subcellularLocation>
        <location evidence="1">Membrane</location>
        <topology evidence="1">Single-pass membrane protein</topology>
    </subcellularLocation>
</comment>
<protein>
    <recommendedName>
        <fullName evidence="6">Late embryogenesis abundant protein LEA-2 subgroup domain-containing protein</fullName>
    </recommendedName>
</protein>
<evidence type="ECO:0000313" key="8">
    <source>
        <dbReference type="Proteomes" id="UP000595140"/>
    </source>
</evidence>
<dbReference type="PANTHER" id="PTHR31234">
    <property type="entry name" value="LATE EMBRYOGENESIS ABUNDANT (LEA) HYDROXYPROLINE-RICH GLYCOPROTEIN FAMILY"/>
    <property type="match status" value="1"/>
</dbReference>
<evidence type="ECO:0000256" key="3">
    <source>
        <dbReference type="ARBA" id="ARBA00022989"/>
    </source>
</evidence>
<keyword evidence="2 5" id="KW-0812">Transmembrane</keyword>
<dbReference type="InterPro" id="IPR004864">
    <property type="entry name" value="LEA_2"/>
</dbReference>
<dbReference type="Pfam" id="PF03168">
    <property type="entry name" value="LEA_2"/>
    <property type="match status" value="1"/>
</dbReference>
<dbReference type="Proteomes" id="UP000595140">
    <property type="component" value="Unassembled WGS sequence"/>
</dbReference>
<dbReference type="InterPro" id="IPR044839">
    <property type="entry name" value="NDR1-like"/>
</dbReference>
<evidence type="ECO:0000259" key="6">
    <source>
        <dbReference type="Pfam" id="PF03168"/>
    </source>
</evidence>
<keyword evidence="4 5" id="KW-0472">Membrane</keyword>